<dbReference type="Pfam" id="PF00814">
    <property type="entry name" value="TsaD"/>
    <property type="match status" value="1"/>
</dbReference>
<dbReference type="InterPro" id="IPR000905">
    <property type="entry name" value="Gcp-like_dom"/>
</dbReference>
<comment type="caution">
    <text evidence="8">The sequence shown here is derived from an EMBL/GenBank/DDBJ whole genome shotgun (WGS) entry which is preliminary data.</text>
</comment>
<evidence type="ECO:0000256" key="2">
    <source>
        <dbReference type="ARBA" id="ARBA00022679"/>
    </source>
</evidence>
<keyword evidence="9" id="KW-1185">Reference proteome</keyword>
<dbReference type="AlphaFoldDB" id="A0A923SQ29"/>
<dbReference type="GO" id="GO:0008033">
    <property type="term" value="P:tRNA processing"/>
    <property type="evidence" value="ECO:0007669"/>
    <property type="project" value="UniProtKB-KW"/>
</dbReference>
<evidence type="ECO:0000256" key="6">
    <source>
        <dbReference type="ARBA" id="ARBA00048117"/>
    </source>
</evidence>
<evidence type="ECO:0000256" key="5">
    <source>
        <dbReference type="ARBA" id="ARBA00023315"/>
    </source>
</evidence>
<dbReference type="EMBL" id="JACRYT010000003">
    <property type="protein sequence ID" value="MBC6679166.1"/>
    <property type="molecule type" value="Genomic_DNA"/>
</dbReference>
<keyword evidence="5" id="KW-0012">Acyltransferase</keyword>
<dbReference type="InterPro" id="IPR017861">
    <property type="entry name" value="KAE1/TsaD"/>
</dbReference>
<dbReference type="Proteomes" id="UP000602647">
    <property type="component" value="Unassembled WGS sequence"/>
</dbReference>
<dbReference type="GO" id="GO:0046872">
    <property type="term" value="F:metal ion binding"/>
    <property type="evidence" value="ECO:0007669"/>
    <property type="project" value="UniProtKB-KW"/>
</dbReference>
<evidence type="ECO:0000313" key="8">
    <source>
        <dbReference type="EMBL" id="MBC6679166.1"/>
    </source>
</evidence>
<feature type="domain" description="Gcp-like" evidence="7">
    <location>
        <begin position="52"/>
        <end position="309"/>
    </location>
</feature>
<gene>
    <name evidence="8" type="ORF">H9L42_04920</name>
</gene>
<dbReference type="PANTHER" id="PTHR11735:SF11">
    <property type="entry name" value="TRNA THREONYLCARBAMOYLADENOSINE BIOSYNTHESIS PROTEIN TSAB"/>
    <property type="match status" value="1"/>
</dbReference>
<reference evidence="8" key="1">
    <citation type="submission" date="2020-08" db="EMBL/GenBank/DDBJ databases">
        <title>Genome public.</title>
        <authorList>
            <person name="Liu C."/>
            <person name="Sun Q."/>
        </authorList>
    </citation>
    <scope>NUCLEOTIDE SEQUENCE</scope>
    <source>
        <strain evidence="8">BX12</strain>
    </source>
</reference>
<name>A0A923SQ29_9FIRM</name>
<dbReference type="EC" id="2.3.1.234" evidence="1"/>
<proteinExistence type="predicted"/>
<dbReference type="PANTHER" id="PTHR11735">
    <property type="entry name" value="TRNA N6-ADENOSINE THREONYLCARBAMOYLTRANSFERASE"/>
    <property type="match status" value="1"/>
</dbReference>
<keyword evidence="4" id="KW-0479">Metal-binding</keyword>
<evidence type="ECO:0000256" key="4">
    <source>
        <dbReference type="ARBA" id="ARBA00022723"/>
    </source>
</evidence>
<dbReference type="PRINTS" id="PR00789">
    <property type="entry name" value="OSIALOPTASE"/>
</dbReference>
<dbReference type="GO" id="GO:0005829">
    <property type="term" value="C:cytosol"/>
    <property type="evidence" value="ECO:0007669"/>
    <property type="project" value="TreeGrafter"/>
</dbReference>
<evidence type="ECO:0000256" key="1">
    <source>
        <dbReference type="ARBA" id="ARBA00012156"/>
    </source>
</evidence>
<dbReference type="RefSeq" id="WP_187302271.1">
    <property type="nucleotide sequence ID" value="NZ_JACRYT010000003.1"/>
</dbReference>
<protein>
    <recommendedName>
        <fullName evidence="1">N(6)-L-threonylcarbamoyladenine synthase</fullName>
        <ecNumber evidence="1">2.3.1.234</ecNumber>
    </recommendedName>
</protein>
<sequence length="320" mass="35502">MNQTANWILGIDTSNYKTSVAVVDSEKKILCDLRKLLRVKQGERGLRQSDALFQHLENLPPLLEEALSDGRNRDIRAVCTSDRPRPVEGSYMPVFKAGIGFGQAVAAALQVPHYMFSHQEGHIEAIRAYSQFAEKEAFLCYHLSGGTCELLKVEPGSLTKIGGSKDLSMGQVLDRVGVKMGFSFPAGESLDHMAVSAESPSQDLKKIPADGLWFNLSGIETQCGRKLEELRKNETGQESLVRELFDKFVKILIEITEKAADETGLDSVMFAGGVSSSRYVRRRLEQYFERSSIEIAFGRPELSQDNAVGTALLGGRRIWR</sequence>
<evidence type="ECO:0000313" key="9">
    <source>
        <dbReference type="Proteomes" id="UP000602647"/>
    </source>
</evidence>
<evidence type="ECO:0000259" key="7">
    <source>
        <dbReference type="Pfam" id="PF00814"/>
    </source>
</evidence>
<keyword evidence="2" id="KW-0808">Transferase</keyword>
<dbReference type="InterPro" id="IPR043129">
    <property type="entry name" value="ATPase_NBD"/>
</dbReference>
<dbReference type="Gene3D" id="3.30.420.40">
    <property type="match status" value="2"/>
</dbReference>
<evidence type="ECO:0000256" key="3">
    <source>
        <dbReference type="ARBA" id="ARBA00022694"/>
    </source>
</evidence>
<dbReference type="SUPFAM" id="SSF53067">
    <property type="entry name" value="Actin-like ATPase domain"/>
    <property type="match status" value="1"/>
</dbReference>
<accession>A0A923SQ29</accession>
<dbReference type="GO" id="GO:0061711">
    <property type="term" value="F:tRNA N(6)-L-threonylcarbamoyladenine synthase activity"/>
    <property type="evidence" value="ECO:0007669"/>
    <property type="project" value="UniProtKB-EC"/>
</dbReference>
<organism evidence="8 9">
    <name type="scientific">Zhenpiania hominis</name>
    <dbReference type="NCBI Taxonomy" id="2763644"/>
    <lineage>
        <taxon>Bacteria</taxon>
        <taxon>Bacillati</taxon>
        <taxon>Bacillota</taxon>
        <taxon>Clostridia</taxon>
        <taxon>Peptostreptococcales</taxon>
        <taxon>Anaerovoracaceae</taxon>
        <taxon>Zhenpiania</taxon>
    </lineage>
</organism>
<keyword evidence="3" id="KW-0819">tRNA processing</keyword>
<comment type="catalytic activity">
    <reaction evidence="6">
        <text>L-threonylcarbamoyladenylate + adenosine(37) in tRNA = N(6)-L-threonylcarbamoyladenosine(37) in tRNA + AMP + H(+)</text>
        <dbReference type="Rhea" id="RHEA:37059"/>
        <dbReference type="Rhea" id="RHEA-COMP:10162"/>
        <dbReference type="Rhea" id="RHEA-COMP:10163"/>
        <dbReference type="ChEBI" id="CHEBI:15378"/>
        <dbReference type="ChEBI" id="CHEBI:73682"/>
        <dbReference type="ChEBI" id="CHEBI:74411"/>
        <dbReference type="ChEBI" id="CHEBI:74418"/>
        <dbReference type="ChEBI" id="CHEBI:456215"/>
        <dbReference type="EC" id="2.3.1.234"/>
    </reaction>
</comment>